<organism evidence="2 3">
    <name type="scientific">Novymonas esmeraldas</name>
    <dbReference type="NCBI Taxonomy" id="1808958"/>
    <lineage>
        <taxon>Eukaryota</taxon>
        <taxon>Discoba</taxon>
        <taxon>Euglenozoa</taxon>
        <taxon>Kinetoplastea</taxon>
        <taxon>Metakinetoplastina</taxon>
        <taxon>Trypanosomatida</taxon>
        <taxon>Trypanosomatidae</taxon>
        <taxon>Novymonas</taxon>
    </lineage>
</organism>
<feature type="domain" description="Thiolase C-terminal" evidence="1">
    <location>
        <begin position="265"/>
        <end position="402"/>
    </location>
</feature>
<dbReference type="SUPFAM" id="SSF53901">
    <property type="entry name" value="Thiolase-like"/>
    <property type="match status" value="2"/>
</dbReference>
<dbReference type="EMBL" id="JAECZO010000079">
    <property type="protein sequence ID" value="KAK7196555.1"/>
    <property type="molecule type" value="Genomic_DNA"/>
</dbReference>
<name>A0AAW0EQW9_9TRYP</name>
<dbReference type="CDD" id="cd00829">
    <property type="entry name" value="SCP-x_thiolase"/>
    <property type="match status" value="1"/>
</dbReference>
<sequence>MQQRIRLVGLGQTAVGALRRDSTDLAREALELAFSDANVTARDVGALIATPSLSSGHFMQAHFLATRFRLSAANPAMVLKTVDTGGASPISGIGAALDLFRRVPHLNTAVVVSSDAVHTLPSAEFAKRSNESIPSPYLAEPHIPHGYDFYAQWQMKQYGLKREQLAMVPVLMSAMAARHPDAMCRRRYTLEEVLQARPIAPVTNLPECARRADGAVALVLAREEHYKQHLAAEALDHRRPYVLGVGEASGPLYPPATLEEVTPETFSCHRAMRLAYEAAGGLSAADMDFFGLYDCFPICFIRALEAAGLCGEGEGGGFVEAAYRTAAQRGGDVDPAEFPINTHGGLMCFGAPWEVPAMYNVAEAVAQLGGQAGPRQVHPTPKRALVYGNGGIFSASAVAILSADAP</sequence>
<gene>
    <name evidence="2" type="ORF">NESM_000593700</name>
</gene>
<evidence type="ECO:0000259" key="1">
    <source>
        <dbReference type="Pfam" id="PF22691"/>
    </source>
</evidence>
<dbReference type="Pfam" id="PF22691">
    <property type="entry name" value="Thiolase_C_1"/>
    <property type="match status" value="1"/>
</dbReference>
<reference evidence="2 3" key="1">
    <citation type="journal article" date="2021" name="MBio">
        <title>A New Model Trypanosomatid, Novymonas esmeraldas: Genomic Perception of Its 'Candidatus Pandoraea novymonadis' Endosymbiont.</title>
        <authorList>
            <person name="Zakharova A."/>
            <person name="Saura A."/>
            <person name="Butenko A."/>
            <person name="Podesvova L."/>
            <person name="Warmusova S."/>
            <person name="Kostygov A.Y."/>
            <person name="Nenarokova A."/>
            <person name="Lukes J."/>
            <person name="Opperdoes F.R."/>
            <person name="Yurchenko V."/>
        </authorList>
    </citation>
    <scope>NUCLEOTIDE SEQUENCE [LARGE SCALE GENOMIC DNA]</scope>
    <source>
        <strain evidence="2 3">E262AT.01</strain>
    </source>
</reference>
<dbReference type="AlphaFoldDB" id="A0AAW0EQW9"/>
<dbReference type="PIRSF" id="PIRSF000429">
    <property type="entry name" value="Ac-CoA_Ac_transf"/>
    <property type="match status" value="1"/>
</dbReference>
<dbReference type="GO" id="GO:0016747">
    <property type="term" value="F:acyltransferase activity, transferring groups other than amino-acyl groups"/>
    <property type="evidence" value="ECO:0007669"/>
    <property type="project" value="InterPro"/>
</dbReference>
<dbReference type="Gene3D" id="3.40.47.10">
    <property type="match status" value="1"/>
</dbReference>
<comment type="caution">
    <text evidence="2">The sequence shown here is derived from an EMBL/GenBank/DDBJ whole genome shotgun (WGS) entry which is preliminary data.</text>
</comment>
<dbReference type="InterPro" id="IPR016039">
    <property type="entry name" value="Thiolase-like"/>
</dbReference>
<dbReference type="PANTHER" id="PTHR42870">
    <property type="entry name" value="ACETYL-COA C-ACETYLTRANSFERASE"/>
    <property type="match status" value="1"/>
</dbReference>
<dbReference type="PANTHER" id="PTHR42870:SF2">
    <property type="entry name" value="LIPID-TRANSFER PROTEIN, PUTATIVE-RELATED"/>
    <property type="match status" value="1"/>
</dbReference>
<dbReference type="InterPro" id="IPR055140">
    <property type="entry name" value="Thiolase_C_2"/>
</dbReference>
<dbReference type="InterPro" id="IPR002155">
    <property type="entry name" value="Thiolase"/>
</dbReference>
<evidence type="ECO:0000313" key="3">
    <source>
        <dbReference type="Proteomes" id="UP001430356"/>
    </source>
</evidence>
<keyword evidence="3" id="KW-1185">Reference proteome</keyword>
<proteinExistence type="predicted"/>
<accession>A0AAW0EQW9</accession>
<protein>
    <submittedName>
        <fullName evidence="2">Sterol carrier protein</fullName>
    </submittedName>
</protein>
<dbReference type="Proteomes" id="UP001430356">
    <property type="component" value="Unassembled WGS sequence"/>
</dbReference>
<evidence type="ECO:0000313" key="2">
    <source>
        <dbReference type="EMBL" id="KAK7196555.1"/>
    </source>
</evidence>